<protein>
    <submittedName>
        <fullName evidence="1">Uncharacterized protein</fullName>
    </submittedName>
</protein>
<keyword evidence="2" id="KW-1185">Reference proteome</keyword>
<dbReference type="Proteomes" id="UP000184386">
    <property type="component" value="Unassembled WGS sequence"/>
</dbReference>
<dbReference type="RefSeq" id="WP_170866776.1">
    <property type="nucleotide sequence ID" value="NZ_FRAC01000048.1"/>
</dbReference>
<evidence type="ECO:0000313" key="1">
    <source>
        <dbReference type="EMBL" id="SHL72996.1"/>
    </source>
</evidence>
<proteinExistence type="predicted"/>
<accession>A0A1M7D0I8</accession>
<sequence>VIQSSRTVNLQKIEFPEFDLFVFTPQYSGSNDVESYFFALTNEDAFLFNFEFNKASGNNDSSVSSIIPIISQTKSEYKPKKQGDNLIIKTTLNIGDNDLTLFEITFNPDLKNRIMKFISKSKLE</sequence>
<gene>
    <name evidence="1" type="ORF">SAMN02745136_05576</name>
</gene>
<name>A0A1M7D0I8_9FIRM</name>
<reference evidence="1 2" key="1">
    <citation type="submission" date="2016-11" db="EMBL/GenBank/DDBJ databases">
        <authorList>
            <person name="Jaros S."/>
            <person name="Januszkiewicz K."/>
            <person name="Wedrychowicz H."/>
        </authorList>
    </citation>
    <scope>NUCLEOTIDE SEQUENCE [LARGE SCALE GENOMIC DNA]</scope>
    <source>
        <strain evidence="1 2">DSM 15929</strain>
    </source>
</reference>
<dbReference type="EMBL" id="FRAC01000048">
    <property type="protein sequence ID" value="SHL72996.1"/>
    <property type="molecule type" value="Genomic_DNA"/>
</dbReference>
<dbReference type="AlphaFoldDB" id="A0A1M7D0I8"/>
<feature type="non-terminal residue" evidence="1">
    <location>
        <position position="1"/>
    </location>
</feature>
<organism evidence="1 2">
    <name type="scientific">Anaerocolumna jejuensis DSM 15929</name>
    <dbReference type="NCBI Taxonomy" id="1121322"/>
    <lineage>
        <taxon>Bacteria</taxon>
        <taxon>Bacillati</taxon>
        <taxon>Bacillota</taxon>
        <taxon>Clostridia</taxon>
        <taxon>Lachnospirales</taxon>
        <taxon>Lachnospiraceae</taxon>
        <taxon>Anaerocolumna</taxon>
    </lineage>
</organism>
<evidence type="ECO:0000313" key="2">
    <source>
        <dbReference type="Proteomes" id="UP000184386"/>
    </source>
</evidence>